<dbReference type="AlphaFoldDB" id="A0AAN4ZN27"/>
<dbReference type="Gene3D" id="3.30.160.60">
    <property type="entry name" value="Classic Zinc Finger"/>
    <property type="match status" value="1"/>
</dbReference>
<keyword evidence="2" id="KW-1185">Reference proteome</keyword>
<comment type="caution">
    <text evidence="1">The sequence shown here is derived from an EMBL/GenBank/DDBJ whole genome shotgun (WGS) entry which is preliminary data.</text>
</comment>
<dbReference type="EMBL" id="BTRK01000003">
    <property type="protein sequence ID" value="GMR43726.1"/>
    <property type="molecule type" value="Genomic_DNA"/>
</dbReference>
<sequence>ESEKKAKRVAKKSGREMKCPECEYRTHSANGLIQHLRSKHDTTPAQNIFLEVLPTEYLRGYLLRCD</sequence>
<gene>
    <name evidence="1" type="ORF">PMAYCL1PPCAC_13921</name>
</gene>
<evidence type="ECO:0000313" key="2">
    <source>
        <dbReference type="Proteomes" id="UP001328107"/>
    </source>
</evidence>
<protein>
    <submittedName>
        <fullName evidence="1">Uncharacterized protein</fullName>
    </submittedName>
</protein>
<feature type="non-terminal residue" evidence="1">
    <location>
        <position position="1"/>
    </location>
</feature>
<evidence type="ECO:0000313" key="1">
    <source>
        <dbReference type="EMBL" id="GMR43726.1"/>
    </source>
</evidence>
<accession>A0AAN4ZN27</accession>
<name>A0AAN4ZN27_9BILA</name>
<feature type="non-terminal residue" evidence="1">
    <location>
        <position position="66"/>
    </location>
</feature>
<reference evidence="2" key="1">
    <citation type="submission" date="2022-10" db="EMBL/GenBank/DDBJ databases">
        <title>Genome assembly of Pristionchus species.</title>
        <authorList>
            <person name="Yoshida K."/>
            <person name="Sommer R.J."/>
        </authorList>
    </citation>
    <scope>NUCLEOTIDE SEQUENCE [LARGE SCALE GENOMIC DNA]</scope>
    <source>
        <strain evidence="2">RS5460</strain>
    </source>
</reference>
<organism evidence="1 2">
    <name type="scientific">Pristionchus mayeri</name>
    <dbReference type="NCBI Taxonomy" id="1317129"/>
    <lineage>
        <taxon>Eukaryota</taxon>
        <taxon>Metazoa</taxon>
        <taxon>Ecdysozoa</taxon>
        <taxon>Nematoda</taxon>
        <taxon>Chromadorea</taxon>
        <taxon>Rhabditida</taxon>
        <taxon>Rhabditina</taxon>
        <taxon>Diplogasteromorpha</taxon>
        <taxon>Diplogasteroidea</taxon>
        <taxon>Neodiplogasteridae</taxon>
        <taxon>Pristionchus</taxon>
    </lineage>
</organism>
<proteinExistence type="predicted"/>
<dbReference type="Proteomes" id="UP001328107">
    <property type="component" value="Unassembled WGS sequence"/>
</dbReference>